<protein>
    <submittedName>
        <fullName evidence="1">Uncharacterized protein</fullName>
    </submittedName>
</protein>
<sequence>MSEDRLERIEKIVESNARAIQALADAVASDREERKQEKKGLYDYLARIASAQSDFYETQADFYRHLERMDDRHAQMIEIIRQINENRSDQA</sequence>
<dbReference type="GeneID" id="66709202"/>
<evidence type="ECO:0000313" key="2">
    <source>
        <dbReference type="Proteomes" id="UP000034103"/>
    </source>
</evidence>
<dbReference type="AlphaFoldDB" id="A0A0F6U3I2"/>
<dbReference type="Proteomes" id="UP000034103">
    <property type="component" value="Chromosome"/>
</dbReference>
<dbReference type="RefSeq" id="WP_002795807.1">
    <property type="nucleotide sequence ID" value="NZ_CP011304.1"/>
</dbReference>
<organism evidence="1 2">
    <name type="scientific">Microcystis aeruginosa NIES-2549</name>
    <dbReference type="NCBI Taxonomy" id="1641812"/>
    <lineage>
        <taxon>Bacteria</taxon>
        <taxon>Bacillati</taxon>
        <taxon>Cyanobacteriota</taxon>
        <taxon>Cyanophyceae</taxon>
        <taxon>Oscillatoriophycideae</taxon>
        <taxon>Chroococcales</taxon>
        <taxon>Microcystaceae</taxon>
        <taxon>Microcystis</taxon>
    </lineage>
</organism>
<accession>A0A0F6U3I2</accession>
<dbReference type="HOGENOM" id="CLU_2423603_0_0_3"/>
<evidence type="ECO:0000313" key="1">
    <source>
        <dbReference type="EMBL" id="AKE64322.1"/>
    </source>
</evidence>
<reference evidence="1 2" key="1">
    <citation type="journal article" date="2015" name="Genome Announc.">
        <title>Complete Genome Sequence of Microcystis aeruginosa NIES-2549, a Bloom-Forming Cyanobacterium from Lake Kasumigaura, Japan.</title>
        <authorList>
            <person name="Yamaguchi H."/>
            <person name="Suzuki S."/>
            <person name="Tanabe Y."/>
            <person name="Osana Y."/>
            <person name="Shimura Y."/>
            <person name="Ishida K."/>
            <person name="Kawachi M."/>
        </authorList>
    </citation>
    <scope>NUCLEOTIDE SEQUENCE [LARGE SCALE GENOMIC DNA]</scope>
    <source>
        <strain evidence="1 2">NIES-2549</strain>
    </source>
</reference>
<dbReference type="PATRIC" id="fig|1641812.3.peg.2035"/>
<gene>
    <name evidence="1" type="ORF">MYAER_1974</name>
</gene>
<name>A0A0F6U3I2_MICAE</name>
<proteinExistence type="predicted"/>
<dbReference type="EMBL" id="CP011304">
    <property type="protein sequence ID" value="AKE64322.1"/>
    <property type="molecule type" value="Genomic_DNA"/>
</dbReference>